<sequence length="280" mass="32044">MSSFQLNKPVRIELGSKAVLDPDRLEIRVVGINDLRCPKSNSSDWVVSCYWGGEAQVKLNLSQAGKNLGDLDLTLGTINPEYLYPNNIKQVGKYYIRVLEISPHRVAFPPNERNKVEPNKVTQTVTLQVQKTPFKLKDANLDPRLQPRPLNATPFGKRFPLLNNQSHYLSTQYPDRNRNYYIQAQIYFDYARPTSDRSDLVEISVGIQPTGSPTRLNTIKKIVKLGTPIRIENREGGFNLRLLKVESFAEDTRSNLNYPSPVGYRAWLQVEQLDRQDKED</sequence>
<organism evidence="1 2">
    <name type="scientific">Chamaesiphon minutus (strain ATCC 27169 / PCC 6605)</name>
    <dbReference type="NCBI Taxonomy" id="1173020"/>
    <lineage>
        <taxon>Bacteria</taxon>
        <taxon>Bacillati</taxon>
        <taxon>Cyanobacteriota</taxon>
        <taxon>Cyanophyceae</taxon>
        <taxon>Gomontiellales</taxon>
        <taxon>Chamaesiphonaceae</taxon>
        <taxon>Chamaesiphon</taxon>
    </lineage>
</organism>
<reference evidence="1 2" key="1">
    <citation type="submission" date="2012-05" db="EMBL/GenBank/DDBJ databases">
        <title>Finished chromosome of genome of Chamaesiphon sp. PCC 6605.</title>
        <authorList>
            <consortium name="US DOE Joint Genome Institute"/>
            <person name="Gugger M."/>
            <person name="Coursin T."/>
            <person name="Rippka R."/>
            <person name="Tandeau De Marsac N."/>
            <person name="Huntemann M."/>
            <person name="Wei C.-L."/>
            <person name="Han J."/>
            <person name="Detter J.C."/>
            <person name="Han C."/>
            <person name="Tapia R."/>
            <person name="Chen A."/>
            <person name="Kyrpides N."/>
            <person name="Mavromatis K."/>
            <person name="Markowitz V."/>
            <person name="Szeto E."/>
            <person name="Ivanova N."/>
            <person name="Pagani I."/>
            <person name="Pati A."/>
            <person name="Goodwin L."/>
            <person name="Nordberg H.P."/>
            <person name="Cantor M.N."/>
            <person name="Hua S.X."/>
            <person name="Woyke T."/>
            <person name="Kerfeld C.A."/>
        </authorList>
    </citation>
    <scope>NUCLEOTIDE SEQUENCE [LARGE SCALE GENOMIC DNA]</scope>
    <source>
        <strain evidence="2">ATCC 27169 / PCC 6605</strain>
    </source>
</reference>
<keyword evidence="2" id="KW-1185">Reference proteome</keyword>
<evidence type="ECO:0000313" key="1">
    <source>
        <dbReference type="EMBL" id="AFY93526.1"/>
    </source>
</evidence>
<proteinExistence type="predicted"/>
<dbReference type="KEGG" id="cmp:Cha6605_2469"/>
<name>K9UGG4_CHAP6</name>
<dbReference type="HOGENOM" id="CLU_992863_0_0_3"/>
<evidence type="ECO:0000313" key="2">
    <source>
        <dbReference type="Proteomes" id="UP000010366"/>
    </source>
</evidence>
<dbReference type="AlphaFoldDB" id="K9UGG4"/>
<accession>K9UGG4</accession>
<dbReference type="EMBL" id="CP003600">
    <property type="protein sequence ID" value="AFY93526.1"/>
    <property type="molecule type" value="Genomic_DNA"/>
</dbReference>
<protein>
    <submittedName>
        <fullName evidence="1">Uncharacterized protein</fullName>
    </submittedName>
</protein>
<gene>
    <name evidence="1" type="ORF">Cha6605_2469</name>
</gene>
<dbReference type="Proteomes" id="UP000010366">
    <property type="component" value="Chromosome"/>
</dbReference>